<dbReference type="Gene3D" id="3.40.50.1820">
    <property type="entry name" value="alpha/beta hydrolase"/>
    <property type="match status" value="1"/>
</dbReference>
<reference evidence="5 6" key="1">
    <citation type="submission" date="2024-02" db="EMBL/GenBank/DDBJ databases">
        <title>Roseibium algae sp. nov., isolated from marine alga (Grateloupia sp.), showing potential in myo-inositol conversion.</title>
        <authorList>
            <person name="Wang Y."/>
        </authorList>
    </citation>
    <scope>NUCLEOTIDE SEQUENCE [LARGE SCALE GENOMIC DNA]</scope>
    <source>
        <strain evidence="5 6">H3510</strain>
    </source>
</reference>
<keyword evidence="6" id="KW-1185">Reference proteome</keyword>
<dbReference type="InterPro" id="IPR029058">
    <property type="entry name" value="AB_hydrolase_fold"/>
</dbReference>
<accession>A0ABU8TIP7</accession>
<protein>
    <recommendedName>
        <fullName evidence="7">Dienelactone hydrolase</fullName>
    </recommendedName>
</protein>
<keyword evidence="4" id="KW-0732">Signal</keyword>
<organism evidence="5 6">
    <name type="scientific">Roseibium algae</name>
    <dbReference type="NCBI Taxonomy" id="3123038"/>
    <lineage>
        <taxon>Bacteria</taxon>
        <taxon>Pseudomonadati</taxon>
        <taxon>Pseudomonadota</taxon>
        <taxon>Alphaproteobacteria</taxon>
        <taxon>Hyphomicrobiales</taxon>
        <taxon>Stappiaceae</taxon>
        <taxon>Roseibium</taxon>
    </lineage>
</organism>
<evidence type="ECO:0000256" key="1">
    <source>
        <dbReference type="ARBA" id="ARBA00022801"/>
    </source>
</evidence>
<dbReference type="RefSeq" id="WP_340273749.1">
    <property type="nucleotide sequence ID" value="NZ_JBAKIA010000004.1"/>
</dbReference>
<evidence type="ECO:0000256" key="3">
    <source>
        <dbReference type="ARBA" id="ARBA00023098"/>
    </source>
</evidence>
<evidence type="ECO:0000256" key="4">
    <source>
        <dbReference type="SAM" id="SignalP"/>
    </source>
</evidence>
<name>A0ABU8TIP7_9HYPH</name>
<keyword evidence="2" id="KW-0442">Lipid degradation</keyword>
<comment type="caution">
    <text evidence="5">The sequence shown here is derived from an EMBL/GenBank/DDBJ whole genome shotgun (WGS) entry which is preliminary data.</text>
</comment>
<feature type="signal peptide" evidence="4">
    <location>
        <begin position="1"/>
        <end position="32"/>
    </location>
</feature>
<feature type="chain" id="PRO_5046002395" description="Dienelactone hydrolase" evidence="4">
    <location>
        <begin position="33"/>
        <end position="363"/>
    </location>
</feature>
<evidence type="ECO:0000256" key="2">
    <source>
        <dbReference type="ARBA" id="ARBA00022963"/>
    </source>
</evidence>
<dbReference type="PIRSF" id="PIRSF031982">
    <property type="entry name" value="UCP031982_abhydr"/>
    <property type="match status" value="1"/>
</dbReference>
<keyword evidence="3" id="KW-0443">Lipid metabolism</keyword>
<dbReference type="EMBL" id="JBAKIA010000004">
    <property type="protein sequence ID" value="MEJ8474040.1"/>
    <property type="molecule type" value="Genomic_DNA"/>
</dbReference>
<evidence type="ECO:0008006" key="7">
    <source>
        <dbReference type="Google" id="ProtNLM"/>
    </source>
</evidence>
<dbReference type="PANTHER" id="PTHR10272:SF0">
    <property type="entry name" value="PLATELET-ACTIVATING FACTOR ACETYLHYDROLASE"/>
    <property type="match status" value="1"/>
</dbReference>
<proteinExistence type="predicted"/>
<evidence type="ECO:0000313" key="6">
    <source>
        <dbReference type="Proteomes" id="UP001385499"/>
    </source>
</evidence>
<sequence>MSSTFRFKSLPQVLQTIAFSALAIALAMTAQAEQANSEPLAGFIQTKIKVAYRAWSIPTSIWYPAEGQAAEHIVGQNFVFEGTPVLDQTQIKQGKFPLFVFSHGSGSNMESMGWLASELVKSGAMVVAVNHPGSTSNDSSPRRSARFWERPQDLSAALDHVLADPVYGPHVDQSRIYTLGFSLGGMAVLQTIGARMDRDVYADYCAGAPDAPDCLFFGKGNVDFRLLDQGKFNASYEDPRLAGTIAIDPGMVAGMTPASISSIEKPVLLINLGTDDTLWPTINIGQSGLDLETRMVNATYVQIAPADHYSFLPECTENAPAMLMEEGEDPICDDPEGSDRADVHRQVIDAVRNFMDLGTDSPW</sequence>
<dbReference type="InterPro" id="IPR016986">
    <property type="entry name" value="UCP031982_abhydr"/>
</dbReference>
<keyword evidence="1" id="KW-0378">Hydrolase</keyword>
<dbReference type="PANTHER" id="PTHR10272">
    <property type="entry name" value="PLATELET-ACTIVATING FACTOR ACETYLHYDROLASE"/>
    <property type="match status" value="1"/>
</dbReference>
<dbReference type="Proteomes" id="UP001385499">
    <property type="component" value="Unassembled WGS sequence"/>
</dbReference>
<dbReference type="SUPFAM" id="SSF53474">
    <property type="entry name" value="alpha/beta-Hydrolases"/>
    <property type="match status" value="1"/>
</dbReference>
<evidence type="ECO:0000313" key="5">
    <source>
        <dbReference type="EMBL" id="MEJ8474040.1"/>
    </source>
</evidence>
<gene>
    <name evidence="5" type="ORF">V6575_08060</name>
</gene>